<evidence type="ECO:0000313" key="2">
    <source>
        <dbReference type="Proteomes" id="UP000095472"/>
    </source>
</evidence>
<evidence type="ECO:0000313" key="1">
    <source>
        <dbReference type="EMBL" id="XPM65079.1"/>
    </source>
</evidence>
<name>A0ACD5GXQ1_9CYAN</name>
<dbReference type="EMBL" id="CP182909">
    <property type="protein sequence ID" value="XPM65079.1"/>
    <property type="molecule type" value="Genomic_DNA"/>
</dbReference>
<dbReference type="Proteomes" id="UP000095472">
    <property type="component" value="Chromosome"/>
</dbReference>
<gene>
    <name evidence="1" type="ORF">BH720_004350</name>
</gene>
<organism evidence="1 2">
    <name type="scientific">Desertifilum tharense IPPAS B-1220</name>
    <dbReference type="NCBI Taxonomy" id="1781255"/>
    <lineage>
        <taxon>Bacteria</taxon>
        <taxon>Bacillati</taxon>
        <taxon>Cyanobacteriota</taxon>
        <taxon>Cyanophyceae</taxon>
        <taxon>Desertifilales</taxon>
        <taxon>Desertifilaceae</taxon>
        <taxon>Desertifilum</taxon>
    </lineage>
</organism>
<sequence length="45" mass="5101">MSEMSDQLKVLADYLGDDHDLAILRQLLVPNNPSLPKNPPRLKPF</sequence>
<keyword evidence="2" id="KW-1185">Reference proteome</keyword>
<reference evidence="1 2" key="1">
    <citation type="journal article" date="2016" name="Genome Announc.">
        <title>Draft Genome Sequence of the Thermotolerant Cyanobacterium Desertifilum sp. IPPAS B-1220.</title>
        <authorList>
            <person name="Mironov K.S."/>
            <person name="Sinetova M.A."/>
            <person name="Bolatkhan K."/>
            <person name="Zayadan B.K."/>
            <person name="Ustinova V.V."/>
            <person name="Kupriyanova E.V."/>
            <person name="Skrypnik A.N."/>
            <person name="Gogoleva N.E."/>
            <person name="Gogolev Y.V."/>
            <person name="Los D.A."/>
        </authorList>
    </citation>
    <scope>NUCLEOTIDE SEQUENCE [LARGE SCALE GENOMIC DNA]</scope>
    <source>
        <strain evidence="1 2">IPPAS B-1220</strain>
    </source>
</reference>
<proteinExistence type="predicted"/>
<protein>
    <submittedName>
        <fullName evidence="1">Uncharacterized protein</fullName>
    </submittedName>
</protein>
<accession>A0ACD5GXQ1</accession>